<gene>
    <name evidence="1" type="ORF">SGFS_102000</name>
</gene>
<name>A0ABN5VZK4_9ACTN</name>
<dbReference type="EMBL" id="AP018448">
    <property type="protein sequence ID" value="BBC38906.1"/>
    <property type="molecule type" value="Genomic_DNA"/>
</dbReference>
<reference evidence="1 2" key="2">
    <citation type="journal article" date="2023" name="ChemBioChem">
        <title>Acyltransferase Domain Exchange between Two Independent Type I Polyketide Synthases in the Same Producer Strain of Macrolide Antibiotics.</title>
        <authorList>
            <person name="Kudo F."/>
            <person name="Kishikawa K."/>
            <person name="Tsuboi K."/>
            <person name="Kido T."/>
            <person name="Usui T."/>
            <person name="Hashimoto J."/>
            <person name="Shin-Ya K."/>
            <person name="Miyanaga A."/>
            <person name="Eguchi T."/>
        </authorList>
    </citation>
    <scope>NUCLEOTIDE SEQUENCE [LARGE SCALE GENOMIC DNA]</scope>
    <source>
        <strain evidence="1 2">A-8890</strain>
    </source>
</reference>
<dbReference type="RefSeq" id="WP_286259452.1">
    <property type="nucleotide sequence ID" value="NZ_AP018448.1"/>
</dbReference>
<dbReference type="Gene3D" id="1.25.10.10">
    <property type="entry name" value="Leucine-rich Repeat Variant"/>
    <property type="match status" value="2"/>
</dbReference>
<evidence type="ECO:0000313" key="1">
    <source>
        <dbReference type="EMBL" id="BBC38906.1"/>
    </source>
</evidence>
<dbReference type="InterPro" id="IPR011989">
    <property type="entry name" value="ARM-like"/>
</dbReference>
<accession>A0ABN5VZK4</accession>
<dbReference type="Proteomes" id="UP001321542">
    <property type="component" value="Chromosome"/>
</dbReference>
<dbReference type="InterPro" id="IPR016024">
    <property type="entry name" value="ARM-type_fold"/>
</dbReference>
<keyword evidence="2" id="KW-1185">Reference proteome</keyword>
<protein>
    <recommendedName>
        <fullName evidence="3">Leucine rich repeat variant</fullName>
    </recommendedName>
</protein>
<reference evidence="1 2" key="1">
    <citation type="journal article" date="2010" name="ChemBioChem">
        <title>Cloning and characterization of the biosynthetic gene cluster of 16-membered macrolide antibiotic FD-891: involvement of a dual functional cytochrome P450 monooxygenase catalyzing epoxidation and hydroxylation.</title>
        <authorList>
            <person name="Kudo F."/>
            <person name="Motegi A."/>
            <person name="Mizoue K."/>
            <person name="Eguchi T."/>
        </authorList>
    </citation>
    <scope>NUCLEOTIDE SEQUENCE [LARGE SCALE GENOMIC DNA]</scope>
    <source>
        <strain evidence="1 2">A-8890</strain>
    </source>
</reference>
<proteinExistence type="predicted"/>
<dbReference type="SUPFAM" id="SSF48371">
    <property type="entry name" value="ARM repeat"/>
    <property type="match status" value="2"/>
</dbReference>
<organism evidence="1 2">
    <name type="scientific">Streptomyces graminofaciens</name>
    <dbReference type="NCBI Taxonomy" id="68212"/>
    <lineage>
        <taxon>Bacteria</taxon>
        <taxon>Bacillati</taxon>
        <taxon>Actinomycetota</taxon>
        <taxon>Actinomycetes</taxon>
        <taxon>Kitasatosporales</taxon>
        <taxon>Streptomycetaceae</taxon>
        <taxon>Streptomyces</taxon>
    </lineage>
</organism>
<sequence>MTYAREEVLRGLARNEAASSDVLLRLLRPEAKAAWDYLLNRSGLPADVVDALVTHENWRVRGVFAQSSGAAPADRARLVDDPERRVRLELADGPRPYHRTVEPLPDETYARLLSAPDRVVREMAACSSSIPDRILAANAGHDDPWVRKAVCRAWDLLAPDVHAALLADPDAGVRRAAARQACRTDEAHTDEVLAGVERHERRGVLEEARLPRATAERLLDLDDPYDREALAANPSLPPDLVARLATDPEHDVRRAVSARPELTEEQRAAIDYKVESKDSLGRLGWVLALDGDSDALRACANSAHPWLRRTAAVHPALPADLVELLAGDEQFVVRLFICEYQPDAPAEVLLRTVLEWSGYTTYDMLRLPQFPRKGLARYADHPDPARRRLAVHDPDATPEQIERLSRDESDWVCRQTAADPRLPAARIEEFLRDQWTAFQAASNPALTVARMHRLLDELGVPA</sequence>
<evidence type="ECO:0008006" key="3">
    <source>
        <dbReference type="Google" id="ProtNLM"/>
    </source>
</evidence>
<evidence type="ECO:0000313" key="2">
    <source>
        <dbReference type="Proteomes" id="UP001321542"/>
    </source>
</evidence>